<dbReference type="EMBL" id="KN831786">
    <property type="protein sequence ID" value="KIM39269.1"/>
    <property type="molecule type" value="Genomic_DNA"/>
</dbReference>
<keyword evidence="2" id="KW-1185">Reference proteome</keyword>
<reference evidence="1 2" key="1">
    <citation type="submission" date="2014-04" db="EMBL/GenBank/DDBJ databases">
        <authorList>
            <consortium name="DOE Joint Genome Institute"/>
            <person name="Kuo A."/>
            <person name="Gay G."/>
            <person name="Dore J."/>
            <person name="Kohler A."/>
            <person name="Nagy L.G."/>
            <person name="Floudas D."/>
            <person name="Copeland A."/>
            <person name="Barry K.W."/>
            <person name="Cichocki N."/>
            <person name="Veneault-Fourrey C."/>
            <person name="LaButti K."/>
            <person name="Lindquist E.A."/>
            <person name="Lipzen A."/>
            <person name="Lundell T."/>
            <person name="Morin E."/>
            <person name="Murat C."/>
            <person name="Sun H."/>
            <person name="Tunlid A."/>
            <person name="Henrissat B."/>
            <person name="Grigoriev I.V."/>
            <person name="Hibbett D.S."/>
            <person name="Martin F."/>
            <person name="Nordberg H.P."/>
            <person name="Cantor M.N."/>
            <person name="Hua S.X."/>
        </authorList>
    </citation>
    <scope>NUCLEOTIDE SEQUENCE [LARGE SCALE GENOMIC DNA]</scope>
    <source>
        <strain evidence="2">h7</strain>
    </source>
</reference>
<reference evidence="2" key="2">
    <citation type="submission" date="2015-01" db="EMBL/GenBank/DDBJ databases">
        <title>Evolutionary Origins and Diversification of the Mycorrhizal Mutualists.</title>
        <authorList>
            <consortium name="DOE Joint Genome Institute"/>
            <consortium name="Mycorrhizal Genomics Consortium"/>
            <person name="Kohler A."/>
            <person name="Kuo A."/>
            <person name="Nagy L.G."/>
            <person name="Floudas D."/>
            <person name="Copeland A."/>
            <person name="Barry K.W."/>
            <person name="Cichocki N."/>
            <person name="Veneault-Fourrey C."/>
            <person name="LaButti K."/>
            <person name="Lindquist E.A."/>
            <person name="Lipzen A."/>
            <person name="Lundell T."/>
            <person name="Morin E."/>
            <person name="Murat C."/>
            <person name="Riley R."/>
            <person name="Ohm R."/>
            <person name="Sun H."/>
            <person name="Tunlid A."/>
            <person name="Henrissat B."/>
            <person name="Grigoriev I.V."/>
            <person name="Hibbett D.S."/>
            <person name="Martin F."/>
        </authorList>
    </citation>
    <scope>NUCLEOTIDE SEQUENCE [LARGE SCALE GENOMIC DNA]</scope>
    <source>
        <strain evidence="2">h7</strain>
    </source>
</reference>
<protein>
    <submittedName>
        <fullName evidence="1">Uncharacterized protein</fullName>
    </submittedName>
</protein>
<organism evidence="1 2">
    <name type="scientific">Hebeloma cylindrosporum</name>
    <dbReference type="NCBI Taxonomy" id="76867"/>
    <lineage>
        <taxon>Eukaryota</taxon>
        <taxon>Fungi</taxon>
        <taxon>Dikarya</taxon>
        <taxon>Basidiomycota</taxon>
        <taxon>Agaricomycotina</taxon>
        <taxon>Agaricomycetes</taxon>
        <taxon>Agaricomycetidae</taxon>
        <taxon>Agaricales</taxon>
        <taxon>Agaricineae</taxon>
        <taxon>Hymenogastraceae</taxon>
        <taxon>Hebeloma</taxon>
    </lineage>
</organism>
<dbReference type="Proteomes" id="UP000053424">
    <property type="component" value="Unassembled WGS sequence"/>
</dbReference>
<proteinExistence type="predicted"/>
<name>A0A0C3C4T4_HEBCY</name>
<accession>A0A0C3C4T4</accession>
<gene>
    <name evidence="1" type="ORF">M413DRAFT_196568</name>
</gene>
<sequence length="53" mass="6475">MRSVQYYQRMHFPRLSETGDKIELFQKCRLMTLYLSQYRGESTKRLYCGIQYG</sequence>
<dbReference type="HOGENOM" id="CLU_3068903_0_0_1"/>
<evidence type="ECO:0000313" key="1">
    <source>
        <dbReference type="EMBL" id="KIM39269.1"/>
    </source>
</evidence>
<evidence type="ECO:0000313" key="2">
    <source>
        <dbReference type="Proteomes" id="UP000053424"/>
    </source>
</evidence>
<dbReference type="AlphaFoldDB" id="A0A0C3C4T4"/>